<keyword evidence="1" id="KW-0723">Serine/threonine-protein kinase</keyword>
<dbReference type="GO" id="GO:0004674">
    <property type="term" value="F:protein serine/threonine kinase activity"/>
    <property type="evidence" value="ECO:0007669"/>
    <property type="project" value="UniProtKB-KW"/>
</dbReference>
<dbReference type="PANTHER" id="PTHR24345:SF0">
    <property type="entry name" value="CELL CYCLE SERINE_THREONINE-PROTEIN KINASE CDC5_MSD2"/>
    <property type="match status" value="1"/>
</dbReference>
<protein>
    <recommendedName>
        <fullName evidence="8">Protein kinase domain-containing protein</fullName>
    </recommendedName>
</protein>
<accession>A0A8H3I6P8</accession>
<evidence type="ECO:0000256" key="4">
    <source>
        <dbReference type="ARBA" id="ARBA00022777"/>
    </source>
</evidence>
<dbReference type="SMART" id="SM00220">
    <property type="entry name" value="S_TKc"/>
    <property type="match status" value="1"/>
</dbReference>
<evidence type="ECO:0000256" key="2">
    <source>
        <dbReference type="ARBA" id="ARBA00022679"/>
    </source>
</evidence>
<reference evidence="9" key="1">
    <citation type="submission" date="2021-03" db="EMBL/GenBank/DDBJ databases">
        <authorList>
            <person name="Tagirdzhanova G."/>
        </authorList>
    </citation>
    <scope>NUCLEOTIDE SEQUENCE</scope>
</reference>
<dbReference type="Pfam" id="PF00069">
    <property type="entry name" value="Pkinase"/>
    <property type="match status" value="1"/>
</dbReference>
<feature type="compositionally biased region" description="Polar residues" evidence="7">
    <location>
        <begin position="416"/>
        <end position="426"/>
    </location>
</feature>
<proteinExistence type="predicted"/>
<keyword evidence="5 6" id="KW-0067">ATP-binding</keyword>
<organism evidence="9 10">
    <name type="scientific">Gomphillus americanus</name>
    <dbReference type="NCBI Taxonomy" id="1940652"/>
    <lineage>
        <taxon>Eukaryota</taxon>
        <taxon>Fungi</taxon>
        <taxon>Dikarya</taxon>
        <taxon>Ascomycota</taxon>
        <taxon>Pezizomycotina</taxon>
        <taxon>Lecanoromycetes</taxon>
        <taxon>OSLEUM clade</taxon>
        <taxon>Ostropomycetidae</taxon>
        <taxon>Ostropales</taxon>
        <taxon>Graphidaceae</taxon>
        <taxon>Gomphilloideae</taxon>
        <taxon>Gomphillus</taxon>
    </lineage>
</organism>
<evidence type="ECO:0000256" key="6">
    <source>
        <dbReference type="PROSITE-ProRule" id="PRU10141"/>
    </source>
</evidence>
<dbReference type="EMBL" id="CAJPDQ010000005">
    <property type="protein sequence ID" value="CAF9909415.1"/>
    <property type="molecule type" value="Genomic_DNA"/>
</dbReference>
<keyword evidence="10" id="KW-1185">Reference proteome</keyword>
<comment type="caution">
    <text evidence="9">The sequence shown here is derived from an EMBL/GenBank/DDBJ whole genome shotgun (WGS) entry which is preliminary data.</text>
</comment>
<name>A0A8H3I6P8_9LECA</name>
<feature type="region of interest" description="Disordered" evidence="7">
    <location>
        <begin position="394"/>
        <end position="442"/>
    </location>
</feature>
<keyword evidence="2" id="KW-0808">Transferase</keyword>
<dbReference type="GO" id="GO:0005634">
    <property type="term" value="C:nucleus"/>
    <property type="evidence" value="ECO:0007669"/>
    <property type="project" value="TreeGrafter"/>
</dbReference>
<keyword evidence="3 6" id="KW-0547">Nucleotide-binding</keyword>
<dbReference type="PROSITE" id="PS50011">
    <property type="entry name" value="PROTEIN_KINASE_DOM"/>
    <property type="match status" value="1"/>
</dbReference>
<dbReference type="OrthoDB" id="408964at2759"/>
<evidence type="ECO:0000256" key="3">
    <source>
        <dbReference type="ARBA" id="ARBA00022741"/>
    </source>
</evidence>
<dbReference type="Gene3D" id="1.10.510.10">
    <property type="entry name" value="Transferase(Phosphotransferase) domain 1"/>
    <property type="match status" value="1"/>
</dbReference>
<dbReference type="SUPFAM" id="SSF56112">
    <property type="entry name" value="Protein kinase-like (PK-like)"/>
    <property type="match status" value="1"/>
</dbReference>
<evidence type="ECO:0000256" key="1">
    <source>
        <dbReference type="ARBA" id="ARBA00022527"/>
    </source>
</evidence>
<dbReference type="InterPro" id="IPR008271">
    <property type="entry name" value="Ser/Thr_kinase_AS"/>
</dbReference>
<feature type="binding site" evidence="6">
    <location>
        <position position="46"/>
    </location>
    <ligand>
        <name>ATP</name>
        <dbReference type="ChEBI" id="CHEBI:30616"/>
    </ligand>
</feature>
<dbReference type="PANTHER" id="PTHR24345">
    <property type="entry name" value="SERINE/THREONINE-PROTEIN KINASE PLK"/>
    <property type="match status" value="1"/>
</dbReference>
<dbReference type="AlphaFoldDB" id="A0A8H3I6P8"/>
<dbReference type="InterPro" id="IPR000719">
    <property type="entry name" value="Prot_kinase_dom"/>
</dbReference>
<evidence type="ECO:0000259" key="8">
    <source>
        <dbReference type="PROSITE" id="PS50011"/>
    </source>
</evidence>
<evidence type="ECO:0000313" key="9">
    <source>
        <dbReference type="EMBL" id="CAF9909415.1"/>
    </source>
</evidence>
<dbReference type="PROSITE" id="PS00107">
    <property type="entry name" value="PROTEIN_KINASE_ATP"/>
    <property type="match status" value="1"/>
</dbReference>
<evidence type="ECO:0000256" key="7">
    <source>
        <dbReference type="SAM" id="MobiDB-lite"/>
    </source>
</evidence>
<keyword evidence="4" id="KW-0418">Kinase</keyword>
<evidence type="ECO:0000313" key="10">
    <source>
        <dbReference type="Proteomes" id="UP000664169"/>
    </source>
</evidence>
<evidence type="ECO:0000256" key="5">
    <source>
        <dbReference type="ARBA" id="ARBA00022840"/>
    </source>
</evidence>
<dbReference type="PROSITE" id="PS00108">
    <property type="entry name" value="PROTEIN_KINASE_ST"/>
    <property type="match status" value="1"/>
</dbReference>
<dbReference type="InterPro" id="IPR011009">
    <property type="entry name" value="Kinase-like_dom_sf"/>
</dbReference>
<dbReference type="GO" id="GO:0005524">
    <property type="term" value="F:ATP binding"/>
    <property type="evidence" value="ECO:0007669"/>
    <property type="project" value="UniProtKB-UniRule"/>
</dbReference>
<dbReference type="InterPro" id="IPR017441">
    <property type="entry name" value="Protein_kinase_ATP_BS"/>
</dbReference>
<gene>
    <name evidence="9" type="ORF">GOMPHAMPRED_006750</name>
</gene>
<sequence>MTAIMPTPTTIADCGGSQYKVFDKLGKGGFAVCYRTEVNGQSLALKVSRTNEMNEKLRDKLITELQIHSKVRHANIVQFYRAFSVQDNTYIALELCTNGTLKEMLGNRGRISMPETRRFGLQLCGALHYLHSKRVIHRDIKTANILLDDQMNIKLADFGLAAVLVTDEEMGEVKRRVTVCGTPNYIAPEILHKKKGHDTKADIWSLGVLFYNMLTGCMPFSKPEDKGHDAVFKRVAEGSFSWPENATKVLSATALDLVNRMLQHVDGDRPEALEVAYHEFFRLGLIPSKLEPSFVRTRPIWLKKSDPQDMRLNAKTIPYETMLVMCGLDDGTIPRPPLMEIEQETEPIRPVITSQAKHIPLSHLLLHEFNQGLVPTLPLNRIYEPFEPSSQTSLKIKTRKVPVSAKSTVGRKDVTKSSSTRTSETDPSPFIPKSDGTILSPPGTELKTTVTNIWSVMKGRASEVRSNARGLPPRVIHSLETEKWGLGYVLVDGSIGLLSQRRGSEKAVLIHGALRHFKAHSDPKEAPTVPKDASIHFYEREAQIAATSSSSPLTAPIKLFTDSSNNYPCIESASTTSSTKYKLDWSNPDPLHTERGRALSLWSRYATYLAAKVRIEDLDTDTPPPTPDTYLAVWQMIGNVQAWYWITNSSSQDQGGYEFEFADHTKLAMSPDGTEIRFTYYSEDEMEPDGQQISKQLETLEVPLMTCVNCSSTKNVVIWRVLEANYFRHKLEFVRDTLLMWLDNKGVGQRGTQKMAYRGPLVGRQQHEDEVEKLKYSGLIL</sequence>
<dbReference type="FunFam" id="1.10.510.10:FF:000571">
    <property type="entry name" value="Maternal embryonic leucine zipper kinase"/>
    <property type="match status" value="1"/>
</dbReference>
<dbReference type="Proteomes" id="UP000664169">
    <property type="component" value="Unassembled WGS sequence"/>
</dbReference>
<feature type="domain" description="Protein kinase" evidence="8">
    <location>
        <begin position="19"/>
        <end position="281"/>
    </location>
</feature>